<dbReference type="SMART" id="SM00091">
    <property type="entry name" value="PAS"/>
    <property type="match status" value="1"/>
</dbReference>
<evidence type="ECO:0000259" key="8">
    <source>
        <dbReference type="PROSITE" id="PS50110"/>
    </source>
</evidence>
<dbReference type="SUPFAM" id="SSF55785">
    <property type="entry name" value="PYP-like sensor domain (PAS domain)"/>
    <property type="match status" value="1"/>
</dbReference>
<feature type="domain" description="Response regulatory" evidence="8">
    <location>
        <begin position="731"/>
        <end position="851"/>
    </location>
</feature>
<keyword evidence="6" id="KW-1133">Transmembrane helix</keyword>
<dbReference type="InterPro" id="IPR036097">
    <property type="entry name" value="HisK_dim/P_sf"/>
</dbReference>
<dbReference type="Pfam" id="PF12974">
    <property type="entry name" value="Phosphonate-bd"/>
    <property type="match status" value="1"/>
</dbReference>
<feature type="transmembrane region" description="Helical" evidence="6">
    <location>
        <begin position="306"/>
        <end position="328"/>
    </location>
</feature>
<dbReference type="InterPro" id="IPR001789">
    <property type="entry name" value="Sig_transdc_resp-reg_receiver"/>
</dbReference>
<feature type="domain" description="Histidine kinase" evidence="7">
    <location>
        <begin position="506"/>
        <end position="709"/>
    </location>
</feature>
<sequence length="858" mass="96599">MKRLFLLSLGLFLITAALPAFGREIVLAVLAKRGPRATVKRWQPLADYLSRKTPYHVILRPLSFEQLKRAVRLREVDLVLANPAMYVEFETCCGLSPIVTMKNLKFGRVYSLFGGVIFARADRRDLRNLHDLKGALIGAVDPDSFGGWLMQWRVLKEAGLRRRKDFRVRFYGTHDAVVYAVLKGEVDAGCVRTDTLETMAREGKIRLRDFKVLHRVYPPGFDLLVSTELYPEWPLARSPRLRDEIAEVIASVLLALPKDSPVARRTGAAWTIPANYQPVHACLRYLGVGPYAELAARALRKARQRYLLIITGLLIFSLSGVLVICYILSLHHRLRKAYLDLSRHRDHLEEEVRKRTRSLEEALRKLREERERLEVVLSALADAVVATDVEGRITLLNASAERILGRKAQEVVGKPFCKVFSLEPTSCKDLEELSSSEKASYLEEVPIRLPGGEEAYFEVVAHPVCDEEGKMVGRVVVFRDITLRKRLEEEARRTTQLETLSIVSSGLAHDFNNLLATISGYLEVLKLKFPSPEIQTLVEKAEKACLTARTLTRELLTYTKGGAPVKKAASLEKIVREALEFALAGSGIRIHQEFQARFPPLQLDAEQLTICLHNIFLNARQAMHDRGEIFVTLRQEGNEAVIEIRDTGPGIPEELQAKIFEPFFSTREGGSGLGLYTCRRIIEAHGGRIEVESRPGEGALFRLRLPLVPARAEERRRESPPQAADGEPLRRILILDDEEGVRESMAEILRLHGFEVETAAEGREALERFRKALSEGRRFDLVILDLTVPGGWGGREVLPELRKLDPGVRALVASGYSQDPVVSKPREFGFDGALLKPFTAQSLVSEIHRILERENPSE</sequence>
<dbReference type="PROSITE" id="PS50113">
    <property type="entry name" value="PAC"/>
    <property type="match status" value="1"/>
</dbReference>
<dbReference type="CDD" id="cd00130">
    <property type="entry name" value="PAS"/>
    <property type="match status" value="1"/>
</dbReference>
<evidence type="ECO:0000259" key="10">
    <source>
        <dbReference type="PROSITE" id="PS50113"/>
    </source>
</evidence>
<evidence type="ECO:0000259" key="7">
    <source>
        <dbReference type="PROSITE" id="PS50109"/>
    </source>
</evidence>
<dbReference type="Gene3D" id="3.30.450.20">
    <property type="entry name" value="PAS domain"/>
    <property type="match status" value="1"/>
</dbReference>
<dbReference type="InterPro" id="IPR000700">
    <property type="entry name" value="PAS-assoc_C"/>
</dbReference>
<keyword evidence="5" id="KW-0175">Coiled coil</keyword>
<dbReference type="InterPro" id="IPR003661">
    <property type="entry name" value="HisK_dim/P_dom"/>
</dbReference>
<dbReference type="CDD" id="cd00075">
    <property type="entry name" value="HATPase"/>
    <property type="match status" value="1"/>
</dbReference>
<reference evidence="11" key="1">
    <citation type="journal article" date="2020" name="mSystems">
        <title>Genome- and Community-Level Interaction Insights into Carbon Utilization and Element Cycling Functions of Hydrothermarchaeota in Hydrothermal Sediment.</title>
        <authorList>
            <person name="Zhou Z."/>
            <person name="Liu Y."/>
            <person name="Xu W."/>
            <person name="Pan J."/>
            <person name="Luo Z.H."/>
            <person name="Li M."/>
        </authorList>
    </citation>
    <scope>NUCLEOTIDE SEQUENCE [LARGE SCALE GENOMIC DNA]</scope>
    <source>
        <strain evidence="11">HyVt-483</strain>
    </source>
</reference>
<dbReference type="PANTHER" id="PTHR43065:SF42">
    <property type="entry name" value="TWO-COMPONENT SENSOR PPRA"/>
    <property type="match status" value="1"/>
</dbReference>
<organism evidence="11">
    <name type="scientific">Thermosulfurimonas dismutans</name>
    <dbReference type="NCBI Taxonomy" id="999894"/>
    <lineage>
        <taxon>Bacteria</taxon>
        <taxon>Pseudomonadati</taxon>
        <taxon>Thermodesulfobacteriota</taxon>
        <taxon>Thermodesulfobacteria</taxon>
        <taxon>Thermodesulfobacteriales</taxon>
        <taxon>Thermodesulfobacteriaceae</taxon>
        <taxon>Thermosulfurimonas</taxon>
    </lineage>
</organism>
<evidence type="ECO:0000256" key="4">
    <source>
        <dbReference type="PROSITE-ProRule" id="PRU00169"/>
    </source>
</evidence>
<evidence type="ECO:0000256" key="6">
    <source>
        <dbReference type="SAM" id="Phobius"/>
    </source>
</evidence>
<dbReference type="Gene3D" id="1.10.287.130">
    <property type="match status" value="1"/>
</dbReference>
<dbReference type="Pfam" id="PF02518">
    <property type="entry name" value="HATPase_c"/>
    <property type="match status" value="1"/>
</dbReference>
<name>A0A7C3CS87_9BACT</name>
<gene>
    <name evidence="11" type="ORF">ENJ40_05185</name>
</gene>
<evidence type="ECO:0000256" key="1">
    <source>
        <dbReference type="ARBA" id="ARBA00000085"/>
    </source>
</evidence>
<dbReference type="InterPro" id="IPR000014">
    <property type="entry name" value="PAS"/>
</dbReference>
<feature type="modified residue" description="4-aspartylphosphate" evidence="4">
    <location>
        <position position="785"/>
    </location>
</feature>
<dbReference type="NCBIfam" id="TIGR00229">
    <property type="entry name" value="sensory_box"/>
    <property type="match status" value="1"/>
</dbReference>
<dbReference type="InterPro" id="IPR035965">
    <property type="entry name" value="PAS-like_dom_sf"/>
</dbReference>
<comment type="caution">
    <text evidence="11">The sequence shown here is derived from an EMBL/GenBank/DDBJ whole genome shotgun (WGS) entry which is preliminary data.</text>
</comment>
<dbReference type="CDD" id="cd00156">
    <property type="entry name" value="REC"/>
    <property type="match status" value="1"/>
</dbReference>
<evidence type="ECO:0000259" key="9">
    <source>
        <dbReference type="PROSITE" id="PS50112"/>
    </source>
</evidence>
<feature type="domain" description="PAC" evidence="10">
    <location>
        <begin position="441"/>
        <end position="493"/>
    </location>
</feature>
<dbReference type="CDD" id="cd00082">
    <property type="entry name" value="HisKA"/>
    <property type="match status" value="1"/>
</dbReference>
<dbReference type="InterPro" id="IPR036890">
    <property type="entry name" value="HATPase_C_sf"/>
</dbReference>
<dbReference type="PROSITE" id="PS50109">
    <property type="entry name" value="HIS_KIN"/>
    <property type="match status" value="1"/>
</dbReference>
<accession>A0A7C3CS87</accession>
<dbReference type="Gene3D" id="3.30.565.10">
    <property type="entry name" value="Histidine kinase-like ATPase, C-terminal domain"/>
    <property type="match status" value="1"/>
</dbReference>
<dbReference type="Pfam" id="PF00512">
    <property type="entry name" value="HisKA"/>
    <property type="match status" value="1"/>
</dbReference>
<dbReference type="AlphaFoldDB" id="A0A7C3CS87"/>
<dbReference type="InterPro" id="IPR004358">
    <property type="entry name" value="Sig_transdc_His_kin-like_C"/>
</dbReference>
<dbReference type="InterPro" id="IPR013656">
    <property type="entry name" value="PAS_4"/>
</dbReference>
<dbReference type="Gene3D" id="3.40.50.2300">
    <property type="match status" value="1"/>
</dbReference>
<dbReference type="SMART" id="SM00448">
    <property type="entry name" value="REC"/>
    <property type="match status" value="1"/>
</dbReference>
<dbReference type="GO" id="GO:0000155">
    <property type="term" value="F:phosphorelay sensor kinase activity"/>
    <property type="evidence" value="ECO:0007669"/>
    <property type="project" value="InterPro"/>
</dbReference>
<dbReference type="PRINTS" id="PR00344">
    <property type="entry name" value="BCTRLSENSOR"/>
</dbReference>
<keyword evidence="6" id="KW-0812">Transmembrane</keyword>
<dbReference type="InterPro" id="IPR011006">
    <property type="entry name" value="CheY-like_superfamily"/>
</dbReference>
<dbReference type="InterPro" id="IPR003594">
    <property type="entry name" value="HATPase_dom"/>
</dbReference>
<dbReference type="Gene3D" id="3.40.190.10">
    <property type="entry name" value="Periplasmic binding protein-like II"/>
    <property type="match status" value="2"/>
</dbReference>
<evidence type="ECO:0000256" key="5">
    <source>
        <dbReference type="SAM" id="Coils"/>
    </source>
</evidence>
<dbReference type="SUPFAM" id="SSF47384">
    <property type="entry name" value="Homodimeric domain of signal transducing histidine kinase"/>
    <property type="match status" value="1"/>
</dbReference>
<dbReference type="Pfam" id="PF08448">
    <property type="entry name" value="PAS_4"/>
    <property type="match status" value="1"/>
</dbReference>
<dbReference type="InterPro" id="IPR005467">
    <property type="entry name" value="His_kinase_dom"/>
</dbReference>
<dbReference type="Pfam" id="PF00072">
    <property type="entry name" value="Response_reg"/>
    <property type="match status" value="1"/>
</dbReference>
<dbReference type="SMART" id="SM00387">
    <property type="entry name" value="HATPase_c"/>
    <property type="match status" value="1"/>
</dbReference>
<dbReference type="SUPFAM" id="SSF55874">
    <property type="entry name" value="ATPase domain of HSP90 chaperone/DNA topoisomerase II/histidine kinase"/>
    <property type="match status" value="1"/>
</dbReference>
<dbReference type="Proteomes" id="UP000886043">
    <property type="component" value="Unassembled WGS sequence"/>
</dbReference>
<dbReference type="PANTHER" id="PTHR43065">
    <property type="entry name" value="SENSOR HISTIDINE KINASE"/>
    <property type="match status" value="1"/>
</dbReference>
<dbReference type="SUPFAM" id="SSF52172">
    <property type="entry name" value="CheY-like"/>
    <property type="match status" value="1"/>
</dbReference>
<proteinExistence type="predicted"/>
<dbReference type="SUPFAM" id="SSF53850">
    <property type="entry name" value="Periplasmic binding protein-like II"/>
    <property type="match status" value="1"/>
</dbReference>
<dbReference type="EC" id="2.7.13.3" evidence="2"/>
<dbReference type="PROSITE" id="PS50112">
    <property type="entry name" value="PAS"/>
    <property type="match status" value="1"/>
</dbReference>
<keyword evidence="6" id="KW-0472">Membrane</keyword>
<evidence type="ECO:0000313" key="11">
    <source>
        <dbReference type="EMBL" id="HFC97834.1"/>
    </source>
</evidence>
<dbReference type="SMART" id="SM00388">
    <property type="entry name" value="HisKA"/>
    <property type="match status" value="1"/>
</dbReference>
<comment type="catalytic activity">
    <reaction evidence="1">
        <text>ATP + protein L-histidine = ADP + protein N-phospho-L-histidine.</text>
        <dbReference type="EC" id="2.7.13.3"/>
    </reaction>
</comment>
<evidence type="ECO:0000256" key="2">
    <source>
        <dbReference type="ARBA" id="ARBA00012438"/>
    </source>
</evidence>
<feature type="domain" description="PAS" evidence="9">
    <location>
        <begin position="369"/>
        <end position="414"/>
    </location>
</feature>
<dbReference type="EMBL" id="DRMH01000070">
    <property type="protein sequence ID" value="HFC97834.1"/>
    <property type="molecule type" value="Genomic_DNA"/>
</dbReference>
<feature type="coiled-coil region" evidence="5">
    <location>
        <begin position="345"/>
        <end position="383"/>
    </location>
</feature>
<protein>
    <recommendedName>
        <fullName evidence="2">histidine kinase</fullName>
        <ecNumber evidence="2">2.7.13.3</ecNumber>
    </recommendedName>
</protein>
<keyword evidence="3 4" id="KW-0597">Phosphoprotein</keyword>
<evidence type="ECO:0000256" key="3">
    <source>
        <dbReference type="ARBA" id="ARBA00022553"/>
    </source>
</evidence>
<dbReference type="PROSITE" id="PS50110">
    <property type="entry name" value="RESPONSE_REGULATORY"/>
    <property type="match status" value="1"/>
</dbReference>